<accession>A0A9W9Z8W6</accession>
<organism evidence="1 2">
    <name type="scientific">Desmophyllum pertusum</name>
    <dbReference type="NCBI Taxonomy" id="174260"/>
    <lineage>
        <taxon>Eukaryota</taxon>
        <taxon>Metazoa</taxon>
        <taxon>Cnidaria</taxon>
        <taxon>Anthozoa</taxon>
        <taxon>Hexacorallia</taxon>
        <taxon>Scleractinia</taxon>
        <taxon>Caryophylliina</taxon>
        <taxon>Caryophylliidae</taxon>
        <taxon>Desmophyllum</taxon>
    </lineage>
</organism>
<evidence type="ECO:0000313" key="2">
    <source>
        <dbReference type="Proteomes" id="UP001163046"/>
    </source>
</evidence>
<dbReference type="AlphaFoldDB" id="A0A9W9Z8W6"/>
<dbReference type="Proteomes" id="UP001163046">
    <property type="component" value="Unassembled WGS sequence"/>
</dbReference>
<sequence>MQGIDFSTYLYVPEVDPVMKEIFHEREDHCHILKRIWKHTREGGPEDMDLQGFDEAMRSKNWPHTCSVDWSMKAISARRRTDAFFFVSEFLAEKGYDQEASYVKIVAGWHEAADGRGLSELDRCRRNYAMLNMILDDWMPWHRDNYDFSCIDINREFCKRTADDLPFYYWTADDRYNLDDLPSFNESPQVDDADASDPSSHPLRLHRLTLNRHEDSSIFVAGRSFLPARNQATIHQRLFRPAADLPPSS</sequence>
<dbReference type="EMBL" id="MU826382">
    <property type="protein sequence ID" value="KAJ7377197.1"/>
    <property type="molecule type" value="Genomic_DNA"/>
</dbReference>
<name>A0A9W9Z8W6_9CNID</name>
<comment type="caution">
    <text evidence="1">The sequence shown here is derived from an EMBL/GenBank/DDBJ whole genome shotgun (WGS) entry which is preliminary data.</text>
</comment>
<keyword evidence="2" id="KW-1185">Reference proteome</keyword>
<reference evidence="1" key="1">
    <citation type="submission" date="2023-01" db="EMBL/GenBank/DDBJ databases">
        <title>Genome assembly of the deep-sea coral Lophelia pertusa.</title>
        <authorList>
            <person name="Herrera S."/>
            <person name="Cordes E."/>
        </authorList>
    </citation>
    <scope>NUCLEOTIDE SEQUENCE</scope>
    <source>
        <strain evidence="1">USNM1676648</strain>
        <tissue evidence="1">Polyp</tissue>
    </source>
</reference>
<proteinExistence type="predicted"/>
<evidence type="ECO:0000313" key="1">
    <source>
        <dbReference type="EMBL" id="KAJ7377197.1"/>
    </source>
</evidence>
<protein>
    <submittedName>
        <fullName evidence="1">Carbohydrate binding</fullName>
    </submittedName>
</protein>
<gene>
    <name evidence="1" type="primary">CTL5_4</name>
    <name evidence="1" type="ORF">OS493_030397</name>
</gene>